<organism evidence="3 4">
    <name type="scientific">Hortaea werneckii</name>
    <name type="common">Black yeast</name>
    <name type="synonym">Cladosporium werneckii</name>
    <dbReference type="NCBI Taxonomy" id="91943"/>
    <lineage>
        <taxon>Eukaryota</taxon>
        <taxon>Fungi</taxon>
        <taxon>Dikarya</taxon>
        <taxon>Ascomycota</taxon>
        <taxon>Pezizomycotina</taxon>
        <taxon>Dothideomycetes</taxon>
        <taxon>Dothideomycetidae</taxon>
        <taxon>Mycosphaerellales</taxon>
        <taxon>Teratosphaeriaceae</taxon>
        <taxon>Hortaea</taxon>
    </lineage>
</organism>
<reference evidence="3 4" key="1">
    <citation type="journal article" date="2018" name="BMC Genomics">
        <title>Genomic evidence for intraspecific hybridization in a clonal and extremely halotolerant yeast.</title>
        <authorList>
            <person name="Gostincar C."/>
            <person name="Stajich J.E."/>
            <person name="Zupancic J."/>
            <person name="Zalar P."/>
            <person name="Gunde-Cimerman N."/>
        </authorList>
    </citation>
    <scope>NUCLEOTIDE SEQUENCE [LARGE SCALE GENOMIC DNA]</scope>
    <source>
        <strain evidence="3 4">EXF-10513</strain>
    </source>
</reference>
<gene>
    <name evidence="3" type="ORF">D0864_10225</name>
</gene>
<dbReference type="Pfam" id="PF20150">
    <property type="entry name" value="2EXR"/>
    <property type="match status" value="1"/>
</dbReference>
<feature type="region of interest" description="Disordered" evidence="1">
    <location>
        <begin position="45"/>
        <end position="64"/>
    </location>
</feature>
<accession>A0A3M7E9Y7</accession>
<dbReference type="Proteomes" id="UP000269539">
    <property type="component" value="Unassembled WGS sequence"/>
</dbReference>
<sequence>MREKAPACCAEERQAWREEVHAVEPRKSTRLGLMKCKLRRMFNGISRDTAAHQPDPTADTRPPTSFLDLPLELREMVYEHYMSEWSKQRLAPLHLSSPSGQPYPPEHFYKPIPPHEPPLTRACRIIRKETRPLFYSTHRFPVIVHADASGKMSPVPISPVPGYKRLKSAQKRQIRHLEVYFCFEMKDCEDGVRFPSATSYDVDFDAQTGRWEVFNIRVNKIPGGELSDDVSRLRHGLSILYRMEDQYFFLGVMREAAWAMPKEVRARDLATLFPPYTIRELGALSEYKRQLLGWGREKVFYR</sequence>
<dbReference type="EMBL" id="QWIO01001355">
    <property type="protein sequence ID" value="RMY73418.1"/>
    <property type="molecule type" value="Genomic_DNA"/>
</dbReference>
<dbReference type="AlphaFoldDB" id="A0A3M7E9Y7"/>
<dbReference type="InterPro" id="IPR038883">
    <property type="entry name" value="AN11006-like"/>
</dbReference>
<feature type="domain" description="2EXR" evidence="2">
    <location>
        <begin position="65"/>
        <end position="142"/>
    </location>
</feature>
<dbReference type="InterPro" id="IPR045518">
    <property type="entry name" value="2EXR"/>
</dbReference>
<dbReference type="PANTHER" id="PTHR42085">
    <property type="entry name" value="F-BOX DOMAIN-CONTAINING PROTEIN"/>
    <property type="match status" value="1"/>
</dbReference>
<evidence type="ECO:0000256" key="1">
    <source>
        <dbReference type="SAM" id="MobiDB-lite"/>
    </source>
</evidence>
<evidence type="ECO:0000313" key="4">
    <source>
        <dbReference type="Proteomes" id="UP000269539"/>
    </source>
</evidence>
<protein>
    <recommendedName>
        <fullName evidence="2">2EXR domain-containing protein</fullName>
    </recommendedName>
</protein>
<evidence type="ECO:0000259" key="2">
    <source>
        <dbReference type="Pfam" id="PF20150"/>
    </source>
</evidence>
<comment type="caution">
    <text evidence="3">The sequence shown here is derived from an EMBL/GenBank/DDBJ whole genome shotgun (WGS) entry which is preliminary data.</text>
</comment>
<proteinExistence type="predicted"/>
<evidence type="ECO:0000313" key="3">
    <source>
        <dbReference type="EMBL" id="RMY73418.1"/>
    </source>
</evidence>
<name>A0A3M7E9Y7_HORWE</name>
<dbReference type="PANTHER" id="PTHR42085:SF2">
    <property type="entry name" value="F-BOX DOMAIN-CONTAINING PROTEIN"/>
    <property type="match status" value="1"/>
</dbReference>